<proteinExistence type="inferred from homology"/>
<evidence type="ECO:0000256" key="1">
    <source>
        <dbReference type="ARBA" id="ARBA00022490"/>
    </source>
</evidence>
<protein>
    <recommendedName>
        <fullName evidence="5">NADPH-dependent 7-cyano-7-deazaguanine reductase</fullName>
        <ecNumber evidence="5">1.7.1.13</ecNumber>
    </recommendedName>
    <alternativeName>
        <fullName evidence="5">7-cyano-7-carbaguanine reductase</fullName>
    </alternativeName>
    <alternativeName>
        <fullName evidence="5">NADPH-dependent nitrile oxidoreductase</fullName>
    </alternativeName>
    <alternativeName>
        <fullName evidence="5">PreQ(0) reductase</fullName>
    </alternativeName>
</protein>
<dbReference type="Gene3D" id="3.30.1130.10">
    <property type="match status" value="1"/>
</dbReference>
<dbReference type="NCBIfam" id="TIGR03139">
    <property type="entry name" value="QueF-II"/>
    <property type="match status" value="1"/>
</dbReference>
<evidence type="ECO:0000256" key="2">
    <source>
        <dbReference type="ARBA" id="ARBA00022785"/>
    </source>
</evidence>
<evidence type="ECO:0000313" key="7">
    <source>
        <dbReference type="Proteomes" id="UP000229362"/>
    </source>
</evidence>
<name>A0A2M6W207_9BACT</name>
<dbReference type="UniPathway" id="UPA00392"/>
<evidence type="ECO:0000256" key="3">
    <source>
        <dbReference type="ARBA" id="ARBA00022857"/>
    </source>
</evidence>
<dbReference type="InterPro" id="IPR043133">
    <property type="entry name" value="GTP-CH-I_C/QueF"/>
</dbReference>
<dbReference type="Proteomes" id="UP000229362">
    <property type="component" value="Unassembled WGS sequence"/>
</dbReference>
<organism evidence="6 7">
    <name type="scientific">Candidatus Magasanikbacteria bacterium CG10_big_fil_rev_8_21_14_0_10_43_6</name>
    <dbReference type="NCBI Taxonomy" id="1974650"/>
    <lineage>
        <taxon>Bacteria</taxon>
        <taxon>Candidatus Magasanikiibacteriota</taxon>
    </lineage>
</organism>
<comment type="catalytic activity">
    <reaction evidence="5">
        <text>7-aminomethyl-7-carbaguanine + 2 NADP(+) = 7-cyano-7-carbaguanine + 2 NADPH + 3 H(+)</text>
        <dbReference type="Rhea" id="RHEA:13409"/>
        <dbReference type="ChEBI" id="CHEBI:15378"/>
        <dbReference type="ChEBI" id="CHEBI:45075"/>
        <dbReference type="ChEBI" id="CHEBI:57783"/>
        <dbReference type="ChEBI" id="CHEBI:58349"/>
        <dbReference type="ChEBI" id="CHEBI:58703"/>
        <dbReference type="EC" id="1.7.1.13"/>
    </reaction>
</comment>
<dbReference type="PIRSF" id="PIRSF027377">
    <property type="entry name" value="Nitrile_oxidored_QueF"/>
    <property type="match status" value="1"/>
</dbReference>
<feature type="active site" description="Thioimide intermediate" evidence="5">
    <location>
        <position position="48"/>
    </location>
</feature>
<dbReference type="InterPro" id="IPR016856">
    <property type="entry name" value="QueF_type1"/>
</dbReference>
<keyword evidence="4 5" id="KW-0560">Oxidoreductase</keyword>
<gene>
    <name evidence="5" type="primary">queF</name>
    <name evidence="6" type="ORF">COU33_01100</name>
</gene>
<comment type="pathway">
    <text evidence="5">tRNA modification; tRNA-queuosine biosynthesis.</text>
</comment>
<keyword evidence="2 5" id="KW-0671">Queuosine biosynthesis</keyword>
<dbReference type="HAMAP" id="MF_00818">
    <property type="entry name" value="QueF_type1"/>
    <property type="match status" value="1"/>
</dbReference>
<dbReference type="InterPro" id="IPR029500">
    <property type="entry name" value="QueF"/>
</dbReference>
<dbReference type="AlphaFoldDB" id="A0A2M6W207"/>
<dbReference type="GO" id="GO:0008616">
    <property type="term" value="P:tRNA queuosine(34) biosynthetic process"/>
    <property type="evidence" value="ECO:0007669"/>
    <property type="project" value="UniProtKB-UniRule"/>
</dbReference>
<dbReference type="SUPFAM" id="SSF55620">
    <property type="entry name" value="Tetrahydrobiopterin biosynthesis enzymes-like"/>
    <property type="match status" value="1"/>
</dbReference>
<dbReference type="EC" id="1.7.1.13" evidence="5"/>
<dbReference type="GO" id="GO:0033739">
    <property type="term" value="F:preQ1 synthase activity"/>
    <property type="evidence" value="ECO:0007669"/>
    <property type="project" value="UniProtKB-UniRule"/>
</dbReference>
<dbReference type="InterPro" id="IPR050084">
    <property type="entry name" value="NADPH_dep_7-cyano-7-deazaG_red"/>
</dbReference>
<feature type="active site" description="Proton donor" evidence="5">
    <location>
        <position position="55"/>
    </location>
</feature>
<comment type="subcellular location">
    <subcellularLocation>
        <location evidence="5">Cytoplasm</location>
    </subcellularLocation>
</comment>
<dbReference type="EMBL" id="PFBZ01000047">
    <property type="protein sequence ID" value="PIT86811.1"/>
    <property type="molecule type" value="Genomic_DNA"/>
</dbReference>
<reference evidence="7" key="1">
    <citation type="submission" date="2017-09" db="EMBL/GenBank/DDBJ databases">
        <title>Depth-based differentiation of microbial function through sediment-hosted aquifers and enrichment of novel symbionts in the deep terrestrial subsurface.</title>
        <authorList>
            <person name="Probst A.J."/>
            <person name="Ladd B."/>
            <person name="Jarett J.K."/>
            <person name="Geller-Mcgrath D.E."/>
            <person name="Sieber C.M.K."/>
            <person name="Emerson J.B."/>
            <person name="Anantharaman K."/>
            <person name="Thomas B.C."/>
            <person name="Malmstrom R."/>
            <person name="Stieglmeier M."/>
            <person name="Klingl A."/>
            <person name="Woyke T."/>
            <person name="Ryan C.M."/>
            <person name="Banfield J.F."/>
        </authorList>
    </citation>
    <scope>NUCLEOTIDE SEQUENCE [LARGE SCALE GENOMIC DNA]</scope>
</reference>
<comment type="similarity">
    <text evidence="5">Belongs to the GTP cyclohydrolase I family. QueF type 1 subfamily.</text>
</comment>
<keyword evidence="3 5" id="KW-0521">NADP</keyword>
<dbReference type="GO" id="GO:0005737">
    <property type="term" value="C:cytoplasm"/>
    <property type="evidence" value="ECO:0007669"/>
    <property type="project" value="UniProtKB-SubCell"/>
</dbReference>
<dbReference type="PANTHER" id="PTHR34354:SF1">
    <property type="entry name" value="NADPH-DEPENDENT 7-CYANO-7-DEAZAGUANINE REDUCTASE"/>
    <property type="match status" value="1"/>
</dbReference>
<keyword evidence="1 5" id="KW-0963">Cytoplasm</keyword>
<dbReference type="Pfam" id="PF14489">
    <property type="entry name" value="QueF"/>
    <property type="match status" value="1"/>
</dbReference>
<evidence type="ECO:0000256" key="5">
    <source>
        <dbReference type="HAMAP-Rule" id="MF_00818"/>
    </source>
</evidence>
<dbReference type="PANTHER" id="PTHR34354">
    <property type="entry name" value="NADPH-DEPENDENT 7-CYANO-7-DEAZAGUANINE REDUCTASE"/>
    <property type="match status" value="1"/>
</dbReference>
<feature type="binding site" evidence="5">
    <location>
        <begin position="70"/>
        <end position="72"/>
    </location>
    <ligand>
        <name>substrate</name>
    </ligand>
</feature>
<feature type="binding site" evidence="5">
    <location>
        <begin position="89"/>
        <end position="90"/>
    </location>
    <ligand>
        <name>substrate</name>
    </ligand>
</feature>
<sequence>MPTQKKDLAQLDALGKKTEPRRTLEVFPNHGGEKVRVTMACAEFSCFCPMTHQPDYATLDISYTPDEYVLESKSVKLYLESFRNVGIFHEHLVVDIAKDIINRANPHALCVTAHFNRRGGIAISASYEWSK</sequence>
<comment type="caution">
    <text evidence="6">The sequence shown here is derived from an EMBL/GenBank/DDBJ whole genome shotgun (WGS) entry which is preliminary data.</text>
</comment>
<comment type="function">
    <text evidence="5">Catalyzes the NADPH-dependent reduction of 7-cyano-7-deazaguanine (preQ0) to 7-aminomethyl-7-deazaguanine (preQ1).</text>
</comment>
<accession>A0A2M6W207</accession>
<evidence type="ECO:0000313" key="6">
    <source>
        <dbReference type="EMBL" id="PIT86811.1"/>
    </source>
</evidence>
<evidence type="ECO:0000256" key="4">
    <source>
        <dbReference type="ARBA" id="ARBA00023002"/>
    </source>
</evidence>